<dbReference type="RefSeq" id="WP_114104137.1">
    <property type="nucleotide sequence ID" value="NZ_JPWF01000019.1"/>
</dbReference>
<dbReference type="Gene3D" id="3.10.450.50">
    <property type="match status" value="1"/>
</dbReference>
<proteinExistence type="predicted"/>
<evidence type="ECO:0000313" key="2">
    <source>
        <dbReference type="Proteomes" id="UP000253226"/>
    </source>
</evidence>
<accession>A0A367VZK9</accession>
<dbReference type="InterPro" id="IPR032710">
    <property type="entry name" value="NTF2-like_dom_sf"/>
</dbReference>
<comment type="caution">
    <text evidence="1">The sequence shown here is derived from an EMBL/GenBank/DDBJ whole genome shotgun (WGS) entry which is preliminary data.</text>
</comment>
<dbReference type="Proteomes" id="UP000253226">
    <property type="component" value="Unassembled WGS sequence"/>
</dbReference>
<evidence type="ECO:0000313" key="1">
    <source>
        <dbReference type="EMBL" id="RCK31697.1"/>
    </source>
</evidence>
<dbReference type="SUPFAM" id="SSF54427">
    <property type="entry name" value="NTF2-like"/>
    <property type="match status" value="1"/>
</dbReference>
<protein>
    <recommendedName>
        <fullName evidence="3">Lumazine-binding protein</fullName>
    </recommendedName>
</protein>
<name>A0A367VZK9_9PROT</name>
<organism evidence="1 2">
    <name type="scientific">Thalassospira profundimaris</name>
    <dbReference type="NCBI Taxonomy" id="502049"/>
    <lineage>
        <taxon>Bacteria</taxon>
        <taxon>Pseudomonadati</taxon>
        <taxon>Pseudomonadota</taxon>
        <taxon>Alphaproteobacteria</taxon>
        <taxon>Rhodospirillales</taxon>
        <taxon>Thalassospiraceae</taxon>
        <taxon>Thalassospira</taxon>
    </lineage>
</organism>
<dbReference type="OrthoDB" id="7451095at2"/>
<evidence type="ECO:0008006" key="3">
    <source>
        <dbReference type="Google" id="ProtNLM"/>
    </source>
</evidence>
<dbReference type="Pfam" id="PF12893">
    <property type="entry name" value="Lumazine_bd_2"/>
    <property type="match status" value="1"/>
</dbReference>
<dbReference type="AlphaFoldDB" id="A0A367VZK9"/>
<sequence>MKSADELAVDELMDRYFDGLYHSDSTVLRTVFHPALAYVNATAGNHEFMDIDAYMTRIDNREPPAVRGEKRNESVDRVTLTGRQMGLVEARMTMMGRDYQDLLTLIHTDDGWKVITKVFAYQEKG</sequence>
<reference evidence="1 2" key="1">
    <citation type="submission" date="2014-07" db="EMBL/GenBank/DDBJ databases">
        <title>Draft genome sequence of Thalassospira profundimaris 35.</title>
        <authorList>
            <person name="Lai Q."/>
            <person name="Shao Z."/>
        </authorList>
    </citation>
    <scope>NUCLEOTIDE SEQUENCE [LARGE SCALE GENOMIC DNA]</scope>
    <source>
        <strain evidence="1 2">35</strain>
    </source>
</reference>
<gene>
    <name evidence="1" type="ORF">TH19_20685</name>
</gene>
<dbReference type="EMBL" id="JPWF01000019">
    <property type="protein sequence ID" value="RCK31697.1"/>
    <property type="molecule type" value="Genomic_DNA"/>
</dbReference>
<dbReference type="InterPro" id="IPR039437">
    <property type="entry name" value="FrzH/put_lumazine-bd"/>
</dbReference>